<comment type="caution">
    <text evidence="1">The sequence shown here is derived from an EMBL/GenBank/DDBJ whole genome shotgun (WGS) entry which is preliminary data.</text>
</comment>
<dbReference type="EMBL" id="JABXEU010000041">
    <property type="protein sequence ID" value="NVH37649.1"/>
    <property type="molecule type" value="Genomic_DNA"/>
</dbReference>
<gene>
    <name evidence="1" type="ORF">HU146_10420</name>
</gene>
<proteinExistence type="predicted"/>
<dbReference type="Proteomes" id="UP000548355">
    <property type="component" value="Unassembled WGS sequence"/>
</dbReference>
<organism evidence="1 2">
    <name type="scientific">Streptococcus suis</name>
    <dbReference type="NCBI Taxonomy" id="1307"/>
    <lineage>
        <taxon>Bacteria</taxon>
        <taxon>Bacillati</taxon>
        <taxon>Bacillota</taxon>
        <taxon>Bacilli</taxon>
        <taxon>Lactobacillales</taxon>
        <taxon>Streptococcaceae</taxon>
        <taxon>Streptococcus</taxon>
    </lineage>
</organism>
<reference evidence="1 2" key="1">
    <citation type="submission" date="2020-06" db="EMBL/GenBank/DDBJ databases">
        <title>Pan-genome analysis of Streptococcus suis serotype 2 revealed genomic diversity among strains of different virulence.</title>
        <authorList>
            <person name="Guo G."/>
            <person name="Zhang W."/>
        </authorList>
    </citation>
    <scope>NUCLEOTIDE SEQUENCE [LARGE SCALE GENOMIC DNA]</scope>
    <source>
        <strain evidence="1 2">ZJ92091101</strain>
    </source>
</reference>
<sequence length="112" mass="12721">MTRINGRPIVLIDKQVIGKDSFGHPKTADVEIEVENVLIAPATTEDITNQINLTGKKVVYTLAIPKGDMHDWTNKEVRFFGQRWRTVGEPLEGLEHLIPLGWNKKVQVERYG</sequence>
<protein>
    <submittedName>
        <fullName evidence="1">Uncharacterized protein</fullName>
    </submittedName>
</protein>
<dbReference type="AlphaFoldDB" id="A0A0Z8ENB8"/>
<evidence type="ECO:0000313" key="2">
    <source>
        <dbReference type="Proteomes" id="UP000548355"/>
    </source>
</evidence>
<name>A0A0Z8ENB8_STRSU</name>
<evidence type="ECO:0000313" key="1">
    <source>
        <dbReference type="EMBL" id="NVH37649.1"/>
    </source>
</evidence>
<accession>A0A0Z8ENB8</accession>
<dbReference type="RefSeq" id="WP_024409241.1">
    <property type="nucleotide sequence ID" value="NZ_BCCO01000040.1"/>
</dbReference>